<sequence length="48" mass="5375">MRSDGQPKGQAKTVGSSLPKKAGTSEMSGTYYRMRAGQWRYRVGMFVM</sequence>
<protein>
    <submittedName>
        <fullName evidence="2">Uncharacterized protein</fullName>
    </submittedName>
</protein>
<gene>
    <name evidence="2" type="ORF">S03H2_27672</name>
</gene>
<dbReference type="EMBL" id="BARU01016652">
    <property type="protein sequence ID" value="GAH50968.1"/>
    <property type="molecule type" value="Genomic_DNA"/>
</dbReference>
<evidence type="ECO:0000313" key="2">
    <source>
        <dbReference type="EMBL" id="GAH50968.1"/>
    </source>
</evidence>
<dbReference type="AlphaFoldDB" id="X1I0B2"/>
<comment type="caution">
    <text evidence="2">The sequence shown here is derived from an EMBL/GenBank/DDBJ whole genome shotgun (WGS) entry which is preliminary data.</text>
</comment>
<accession>X1I0B2</accession>
<name>X1I0B2_9ZZZZ</name>
<reference evidence="2" key="1">
    <citation type="journal article" date="2014" name="Front. Microbiol.">
        <title>High frequency of phylogenetically diverse reductive dehalogenase-homologous genes in deep subseafloor sedimentary metagenomes.</title>
        <authorList>
            <person name="Kawai M."/>
            <person name="Futagami T."/>
            <person name="Toyoda A."/>
            <person name="Takaki Y."/>
            <person name="Nishi S."/>
            <person name="Hori S."/>
            <person name="Arai W."/>
            <person name="Tsubouchi T."/>
            <person name="Morono Y."/>
            <person name="Uchiyama I."/>
            <person name="Ito T."/>
            <person name="Fujiyama A."/>
            <person name="Inagaki F."/>
            <person name="Takami H."/>
        </authorList>
    </citation>
    <scope>NUCLEOTIDE SEQUENCE</scope>
    <source>
        <strain evidence="2">Expedition CK06-06</strain>
    </source>
</reference>
<evidence type="ECO:0000256" key="1">
    <source>
        <dbReference type="SAM" id="MobiDB-lite"/>
    </source>
</evidence>
<organism evidence="2">
    <name type="scientific">marine sediment metagenome</name>
    <dbReference type="NCBI Taxonomy" id="412755"/>
    <lineage>
        <taxon>unclassified sequences</taxon>
        <taxon>metagenomes</taxon>
        <taxon>ecological metagenomes</taxon>
    </lineage>
</organism>
<proteinExistence type="predicted"/>
<feature type="region of interest" description="Disordered" evidence="1">
    <location>
        <begin position="1"/>
        <end position="25"/>
    </location>
</feature>